<dbReference type="OrthoDB" id="2448833at2"/>
<organism evidence="2 3">
    <name type="scientific">Radiobacillus deserti</name>
    <dbReference type="NCBI Taxonomy" id="2594883"/>
    <lineage>
        <taxon>Bacteria</taxon>
        <taxon>Bacillati</taxon>
        <taxon>Bacillota</taxon>
        <taxon>Bacilli</taxon>
        <taxon>Bacillales</taxon>
        <taxon>Bacillaceae</taxon>
        <taxon>Radiobacillus</taxon>
    </lineage>
</organism>
<name>A0A516KD27_9BACI</name>
<dbReference type="Proteomes" id="UP000315215">
    <property type="component" value="Chromosome"/>
</dbReference>
<sequence>MSLPLNSVKERDEREMSIYRKAMGKDFNRLHPMLQKRYSVSEGSVFVAKGTMYRIRGGPRWLAPLFWLATKRKLLFPEHGQNIPFTIVNQSKKEQVYWKRAFYFPNKTRFFNAVMSLDSKRNVIKDYLGESPVVYSDLVFEVTQDGGILITSKDQRLVIGKWEIPLPKLFQGLARVKESFDPIKNTYRIDVSVRNPMIGHVFAYEGEFIQDEYENSLDW</sequence>
<proteinExistence type="predicted"/>
<keyword evidence="3" id="KW-1185">Reference proteome</keyword>
<feature type="domain" description="DUF4166" evidence="1">
    <location>
        <begin position="30"/>
        <end position="208"/>
    </location>
</feature>
<dbReference type="AlphaFoldDB" id="A0A516KD27"/>
<dbReference type="Pfam" id="PF13761">
    <property type="entry name" value="DUF4166"/>
    <property type="match status" value="1"/>
</dbReference>
<dbReference type="KEGG" id="aqt:FN924_03370"/>
<reference evidence="2 3" key="1">
    <citation type="submission" date="2019-07" db="EMBL/GenBank/DDBJ databases">
        <authorList>
            <person name="Li J."/>
        </authorList>
    </citation>
    <scope>NUCLEOTIDE SEQUENCE [LARGE SCALE GENOMIC DNA]</scope>
    <source>
        <strain evidence="2 3">TKL69</strain>
    </source>
</reference>
<dbReference type="EMBL" id="CP041666">
    <property type="protein sequence ID" value="QDP39315.1"/>
    <property type="molecule type" value="Genomic_DNA"/>
</dbReference>
<evidence type="ECO:0000313" key="2">
    <source>
        <dbReference type="EMBL" id="QDP39315.1"/>
    </source>
</evidence>
<dbReference type="InterPro" id="IPR025311">
    <property type="entry name" value="DUF4166"/>
</dbReference>
<accession>A0A516KD27</accession>
<protein>
    <submittedName>
        <fullName evidence="2">DUF4166 domain-containing protein</fullName>
    </submittedName>
</protein>
<gene>
    <name evidence="2" type="ORF">FN924_03370</name>
</gene>
<evidence type="ECO:0000313" key="3">
    <source>
        <dbReference type="Proteomes" id="UP000315215"/>
    </source>
</evidence>
<evidence type="ECO:0000259" key="1">
    <source>
        <dbReference type="Pfam" id="PF13761"/>
    </source>
</evidence>